<evidence type="ECO:0000256" key="5">
    <source>
        <dbReference type="ARBA" id="ARBA00022525"/>
    </source>
</evidence>
<comment type="cofactor">
    <cofactor evidence="1">
        <name>Mg(2+)</name>
        <dbReference type="ChEBI" id="CHEBI:18420"/>
    </cofactor>
</comment>
<dbReference type="PANTHER" id="PTHR38340">
    <property type="entry name" value="S-LAYER PROTEIN"/>
    <property type="match status" value="1"/>
</dbReference>
<dbReference type="InterPro" id="IPR001343">
    <property type="entry name" value="Hemolysn_Ca-bd"/>
</dbReference>
<evidence type="ECO:0000256" key="13">
    <source>
        <dbReference type="ARBA" id="ARBA00022813"/>
    </source>
</evidence>
<accession>A0A9Q0EDN6</accession>
<comment type="subcellular location">
    <subcellularLocation>
        <location evidence="2">Host cell</location>
    </subcellularLocation>
    <subcellularLocation>
        <location evidence="3">Host membrane</location>
    </subcellularLocation>
    <subcellularLocation>
        <location evidence="4">Secreted</location>
    </subcellularLocation>
</comment>
<feature type="compositionally biased region" description="Polar residues" evidence="19">
    <location>
        <begin position="757"/>
        <end position="766"/>
    </location>
</feature>
<keyword evidence="15" id="KW-1043">Host membrane</keyword>
<reference evidence="21" key="1">
    <citation type="submission" date="2022-07" db="EMBL/GenBank/DDBJ databases">
        <title>Chromosome-level genome of Muraenolepis orangiensis.</title>
        <authorList>
            <person name="Kim J."/>
        </authorList>
    </citation>
    <scope>NUCLEOTIDE SEQUENCE</scope>
    <source>
        <strain evidence="21">KU_S4_2022</strain>
        <tissue evidence="21">Muscle</tissue>
    </source>
</reference>
<dbReference type="InterPro" id="IPR020974">
    <property type="entry name" value="CPD_dom"/>
</dbReference>
<keyword evidence="6" id="KW-0800">Toxin</keyword>
<keyword evidence="7" id="KW-0645">Protease</keyword>
<keyword evidence="10" id="KW-0677">Repeat</keyword>
<evidence type="ECO:0000256" key="7">
    <source>
        <dbReference type="ARBA" id="ARBA00022670"/>
    </source>
</evidence>
<dbReference type="EMBL" id="JANIIK010000044">
    <property type="protein sequence ID" value="KAJ3603663.1"/>
    <property type="molecule type" value="Genomic_DNA"/>
</dbReference>
<evidence type="ECO:0000256" key="17">
    <source>
        <dbReference type="ARBA" id="ARBA00023121"/>
    </source>
</evidence>
<feature type="region of interest" description="Disordered" evidence="19">
    <location>
        <begin position="757"/>
        <end position="782"/>
    </location>
</feature>
<keyword evidence="17" id="KW-0446">Lipid-binding</keyword>
<dbReference type="SUPFAM" id="SSF51120">
    <property type="entry name" value="beta-Roll"/>
    <property type="match status" value="5"/>
</dbReference>
<dbReference type="OrthoDB" id="5212at2759"/>
<dbReference type="GO" id="GO:0005509">
    <property type="term" value="F:calcium ion binding"/>
    <property type="evidence" value="ECO:0007669"/>
    <property type="project" value="InterPro"/>
</dbReference>
<dbReference type="Pfam" id="PF00353">
    <property type="entry name" value="HemolysinCabind"/>
    <property type="match status" value="6"/>
</dbReference>
<dbReference type="GO" id="GO:0016740">
    <property type="term" value="F:transferase activity"/>
    <property type="evidence" value="ECO:0007669"/>
    <property type="project" value="UniProtKB-KW"/>
</dbReference>
<dbReference type="GO" id="GO:0005576">
    <property type="term" value="C:extracellular region"/>
    <property type="evidence" value="ECO:0007669"/>
    <property type="project" value="UniProtKB-SubCell"/>
</dbReference>
<evidence type="ECO:0000256" key="2">
    <source>
        <dbReference type="ARBA" id="ARBA00004340"/>
    </source>
</evidence>
<dbReference type="InterPro" id="IPR038383">
    <property type="entry name" value="CPD_dom_sf"/>
</dbReference>
<dbReference type="Pfam" id="PF11713">
    <property type="entry name" value="Peptidase_C80"/>
    <property type="match status" value="1"/>
</dbReference>
<feature type="domain" description="Peptidase C80" evidence="20">
    <location>
        <begin position="212"/>
        <end position="390"/>
    </location>
</feature>
<dbReference type="CDD" id="cd20500">
    <property type="entry name" value="Peptidase_C80"/>
    <property type="match status" value="1"/>
</dbReference>
<keyword evidence="13" id="KW-0068">Autocatalytic cleavage</keyword>
<keyword evidence="22" id="KW-1185">Reference proteome</keyword>
<dbReference type="Gene3D" id="3.40.50.11050">
    <property type="match status" value="1"/>
</dbReference>
<name>A0A9Q0EDN6_9TELE</name>
<dbReference type="InterPro" id="IPR018511">
    <property type="entry name" value="Hemolysin-typ_Ca-bd_CS"/>
</dbReference>
<dbReference type="GO" id="GO:0043657">
    <property type="term" value="C:host cell"/>
    <property type="evidence" value="ECO:0007669"/>
    <property type="project" value="UniProtKB-SubCell"/>
</dbReference>
<evidence type="ECO:0000256" key="14">
    <source>
        <dbReference type="ARBA" id="ARBA00022842"/>
    </source>
</evidence>
<keyword evidence="16" id="KW-0843">Virulence</keyword>
<evidence type="ECO:0000256" key="10">
    <source>
        <dbReference type="ARBA" id="ARBA00022737"/>
    </source>
</evidence>
<evidence type="ECO:0000256" key="6">
    <source>
        <dbReference type="ARBA" id="ARBA00022656"/>
    </source>
</evidence>
<evidence type="ECO:0000256" key="9">
    <source>
        <dbReference type="ARBA" id="ARBA00022723"/>
    </source>
</evidence>
<keyword evidence="12" id="KW-0788">Thiol protease</keyword>
<evidence type="ECO:0000256" key="3">
    <source>
        <dbReference type="ARBA" id="ARBA00004551"/>
    </source>
</evidence>
<evidence type="ECO:0000256" key="8">
    <source>
        <dbReference type="ARBA" id="ARBA00022679"/>
    </source>
</evidence>
<dbReference type="PROSITE" id="PS00330">
    <property type="entry name" value="HEMOLYSIN_CALCIUM"/>
    <property type="match status" value="2"/>
</dbReference>
<evidence type="ECO:0000256" key="1">
    <source>
        <dbReference type="ARBA" id="ARBA00001946"/>
    </source>
</evidence>
<keyword evidence="8" id="KW-0808">Transferase</keyword>
<evidence type="ECO:0000256" key="19">
    <source>
        <dbReference type="SAM" id="MobiDB-lite"/>
    </source>
</evidence>
<dbReference type="GO" id="GO:0090729">
    <property type="term" value="F:toxin activity"/>
    <property type="evidence" value="ECO:0007669"/>
    <property type="project" value="UniProtKB-KW"/>
</dbReference>
<keyword evidence="11" id="KW-0378">Hydrolase</keyword>
<dbReference type="Proteomes" id="UP001148018">
    <property type="component" value="Unassembled WGS sequence"/>
</dbReference>
<dbReference type="PROSITE" id="PS51771">
    <property type="entry name" value="CGT_MARTX_CPD"/>
    <property type="match status" value="1"/>
</dbReference>
<evidence type="ECO:0000256" key="11">
    <source>
        <dbReference type="ARBA" id="ARBA00022801"/>
    </source>
</evidence>
<keyword evidence="9" id="KW-0479">Metal-binding</keyword>
<evidence type="ECO:0000313" key="22">
    <source>
        <dbReference type="Proteomes" id="UP001148018"/>
    </source>
</evidence>
<dbReference type="GO" id="GO:0008234">
    <property type="term" value="F:cysteine-type peptidase activity"/>
    <property type="evidence" value="ECO:0007669"/>
    <property type="project" value="UniProtKB-KW"/>
</dbReference>
<keyword evidence="14" id="KW-0460">Magnesium</keyword>
<protein>
    <recommendedName>
        <fullName evidence="20">Peptidase C80 domain-containing protein</fullName>
    </recommendedName>
</protein>
<evidence type="ECO:0000256" key="4">
    <source>
        <dbReference type="ARBA" id="ARBA00004613"/>
    </source>
</evidence>
<keyword evidence="18" id="KW-0472">Membrane</keyword>
<evidence type="ECO:0000256" key="15">
    <source>
        <dbReference type="ARBA" id="ARBA00022870"/>
    </source>
</evidence>
<evidence type="ECO:0000259" key="20">
    <source>
        <dbReference type="PROSITE" id="PS51771"/>
    </source>
</evidence>
<dbReference type="GO" id="GO:0006508">
    <property type="term" value="P:proteolysis"/>
    <property type="evidence" value="ECO:0007669"/>
    <property type="project" value="UniProtKB-KW"/>
</dbReference>
<dbReference type="GO" id="GO:0008289">
    <property type="term" value="F:lipid binding"/>
    <property type="evidence" value="ECO:0007669"/>
    <property type="project" value="UniProtKB-KW"/>
</dbReference>
<gene>
    <name evidence="21" type="ORF">NHX12_028407</name>
</gene>
<sequence>MALDKPSPNRRLALVDEFLYCCRVAVGMKEKVIADIFGISTTTDLDELLEKIEGSKVQDWLLAASETSYSYQLKLLLMTDDQQLTYDRVQQEYNLDPRYSLIVSKDGLHNVSGFPEVDSSTVVKIFGNVSEDGSTVSGYSGSTLAHLLLKLKLERATVIAIDGTTTTDFQHDFIRAFRFQGIKAVLETSQGDKHMYQMMGEMDRVSEYHTLKRPVDHTTQYDHQNILLMEDNPIVSKAASFLYEKHPAVSSVYVLDEHHKPKLIHGDSEPLTADSILVLVGHGGTNSEGGTSISGYNAKEVAKIIGETPRNGDQIKTLSLVACDLGSDKHFIETLMKELHEANIETELHLRNTEVQVSHTGEKYSVEFNTNGLEWRHKDARKMVVATLDQNMNVIIREQTGNTGEAVFTSERNSLGLKESWPEVPQDFIHSDVQTENSVKHSCVELQAYTWGMFHKIQDHPQKTKAVNGDYHIYEIRNEKVHWLDKEEIEKMSYYDIKSGKDMLNIIHHYAKTGENELSYLMINDFIYKVDQHSLYVYPVGKKLDNNDVGKIKEIEDCITAQIGKEKYGDMRQKMYKNLPLEQQENVKVKYVEYLKGTLTGEHTIHPSLSERAWFNSYLTASIISESARNFRTFPLVLMALDMSQNPDNNVKQRGLDFFFENHPMARGGSWIDPNNCGFKGSSTWENSRKLQSNRRTKLERDLRNLIGQESEHFQKWSGTVDNIQASRIFDVAEKYSVVDPSQRDAFLEGYSEFKTTIQQQHQSPVNPERPPTSGGLGGSDDGSVTLQDLHHVSESEISLKLASYYSRAAASFAKHIHDQLNTKYGEDLAGLHVKQDSAKMEDGTFTCQLLSADVNAEPIDFNVDLPADGLQYNEKMLKSMNEALHDMETHGSDSSHHGSKHIERASTAVGTLGLMLGMKGAVQAFEGGDIKDGVIGTAQTLHGVTGMTLAVIGKQAEALEGRVATSAVKLMRSSPMKRVVQVLPIVGIGFGIYNVEEDLKRKDTLGYIDATLDVAMVGLDIIEAVLPELAPLIAPLNVALAVIRIAIDDVYMGIQNELNSLPNDASLLEKFAAVLVGSIKGLFHLAIHVASFFYDWRYDEIEQGHKLVEQISDYREYYKVTAEEDGTKAIDFSSGGSSWNGGGIHFDLKNNGLSELCMDFFVSSDESVDKKCWDVNTSGSRDIILGIGESHQLEHTTYENKVLLFIPAGSVPVVSGYIPLSESRISKELCEGIWGKDTYIIPDGGGKTTINNYDPSMSMDTLVFSVDYSDISVSKSGADVLLTYHDCHTVTIQQWFSGEAYRHMTMMSRDGVLFIISSTVIASVKLVPRGINKMSQNHSVTVDTTTQHLSAVINILGSPYDDRLIGNREKNVMDGGGGEDHLIGGEDEDIYMVKNREKSKVWIQNNSTDNATDLVIIDANLHDFKLRVDEDHIILQSFNEVVLLDWFRSEADRHLQVLTKDLVTFTLSDSKRDCVLTDPFIKCIRSQSIDYSKSSLGVKVDLQEDQALHSVTEVWGSDLNDVIKGNQGRNTIFPGKGDDFVEGRGGEDWYVITPGQGLKTINNYSPDMAMDTMFLKEQYQHIMSVCEGNHVILLVNGSESVVLKQWFISNLYQHLDFQTTDGITFKLGSNTTSCEGSLMLPITVDYRKQETRPLTAQLKQQKLSVVVQPITTVCFNYNGHSVTKEMCGYQGRQMIMNNVGSVMNLYGSAGFDVMIGNNNNNLLDPFTGGALMSGGEGRDTYIIKPGYGHDILIDNFAEDMYDDTMLVAMDFLSGGQMILTTVGKDLKVNITNGGEILHICLLNYHSSPKHQHLILQSSDGVFFRLRDQSGNESNTLSVPHVEAFKVNMKETQANCHLDLYAQGNLSAVHTVQGCPSVSNYIQGHNQQNILIGGWKNDVLEGGQGNDVLMGGVGNDLLMGGFGDDTLYGEVGEDTMMGGSGWDLFIPGPGADLVDGGPGRDTVLYQGDHEKGEGVYVNLLSGECRQADAEGDVLKDVENVIGSIYSDVLVSGFEAGLLKGSDGHDILVSSGGGDYLVGGEGNDLYILAFHQGSLTIDNCAKDNRTDILYLSSDFSPQFECHQLFDRAVLMFSRVNERKTTMCVKVTVQGWVSDEHECGHLVVVLGDREMSVDRMLEECLFRHIEP</sequence>
<dbReference type="InterPro" id="IPR050557">
    <property type="entry name" value="RTX_toxin/Mannuronan_C5-epim"/>
</dbReference>
<dbReference type="PRINTS" id="PR00313">
    <property type="entry name" value="CABNDNGRPT"/>
</dbReference>
<feature type="non-terminal residue" evidence="21">
    <location>
        <position position="2145"/>
    </location>
</feature>
<proteinExistence type="predicted"/>
<organism evidence="21 22">
    <name type="scientific">Muraenolepis orangiensis</name>
    <name type="common">Patagonian moray cod</name>
    <dbReference type="NCBI Taxonomy" id="630683"/>
    <lineage>
        <taxon>Eukaryota</taxon>
        <taxon>Metazoa</taxon>
        <taxon>Chordata</taxon>
        <taxon>Craniata</taxon>
        <taxon>Vertebrata</taxon>
        <taxon>Euteleostomi</taxon>
        <taxon>Actinopterygii</taxon>
        <taxon>Neopterygii</taxon>
        <taxon>Teleostei</taxon>
        <taxon>Neoteleostei</taxon>
        <taxon>Acanthomorphata</taxon>
        <taxon>Zeiogadaria</taxon>
        <taxon>Gadariae</taxon>
        <taxon>Gadiformes</taxon>
        <taxon>Muraenolepidoidei</taxon>
        <taxon>Muraenolepididae</taxon>
        <taxon>Muraenolepis</taxon>
    </lineage>
</organism>
<evidence type="ECO:0000313" key="21">
    <source>
        <dbReference type="EMBL" id="KAJ3603663.1"/>
    </source>
</evidence>
<dbReference type="Gene3D" id="2.150.10.10">
    <property type="entry name" value="Serralysin-like metalloprotease, C-terminal"/>
    <property type="match status" value="5"/>
</dbReference>
<keyword evidence="5" id="KW-0964">Secreted</keyword>
<comment type="caution">
    <text evidence="21">The sequence shown here is derived from an EMBL/GenBank/DDBJ whole genome shotgun (WGS) entry which is preliminary data.</text>
</comment>
<dbReference type="PANTHER" id="PTHR38340:SF1">
    <property type="entry name" value="S-LAYER PROTEIN"/>
    <property type="match status" value="1"/>
</dbReference>
<dbReference type="InterPro" id="IPR011049">
    <property type="entry name" value="Serralysin-like_metalloprot_C"/>
</dbReference>
<evidence type="ECO:0000256" key="12">
    <source>
        <dbReference type="ARBA" id="ARBA00022807"/>
    </source>
</evidence>
<evidence type="ECO:0000256" key="18">
    <source>
        <dbReference type="ARBA" id="ARBA00023136"/>
    </source>
</evidence>
<evidence type="ECO:0000256" key="16">
    <source>
        <dbReference type="ARBA" id="ARBA00023026"/>
    </source>
</evidence>